<protein>
    <submittedName>
        <fullName evidence="1">Uncharacterized protein</fullName>
    </submittedName>
</protein>
<organism evidence="1 2">
    <name type="scientific">Iphiclides podalirius</name>
    <name type="common">scarce swallowtail</name>
    <dbReference type="NCBI Taxonomy" id="110791"/>
    <lineage>
        <taxon>Eukaryota</taxon>
        <taxon>Metazoa</taxon>
        <taxon>Ecdysozoa</taxon>
        <taxon>Arthropoda</taxon>
        <taxon>Hexapoda</taxon>
        <taxon>Insecta</taxon>
        <taxon>Pterygota</taxon>
        <taxon>Neoptera</taxon>
        <taxon>Endopterygota</taxon>
        <taxon>Lepidoptera</taxon>
        <taxon>Glossata</taxon>
        <taxon>Ditrysia</taxon>
        <taxon>Papilionoidea</taxon>
        <taxon>Papilionidae</taxon>
        <taxon>Papilioninae</taxon>
        <taxon>Iphiclides</taxon>
    </lineage>
</organism>
<dbReference type="EMBL" id="OW152814">
    <property type="protein sequence ID" value="CAH2050467.1"/>
    <property type="molecule type" value="Genomic_DNA"/>
</dbReference>
<accession>A0ABN8ICW8</accession>
<evidence type="ECO:0000313" key="2">
    <source>
        <dbReference type="Proteomes" id="UP000837857"/>
    </source>
</evidence>
<evidence type="ECO:0000313" key="1">
    <source>
        <dbReference type="EMBL" id="CAH2050467.1"/>
    </source>
</evidence>
<proteinExistence type="predicted"/>
<dbReference type="Proteomes" id="UP000837857">
    <property type="component" value="Chromosome 2"/>
</dbReference>
<reference evidence="1" key="1">
    <citation type="submission" date="2022-03" db="EMBL/GenBank/DDBJ databases">
        <authorList>
            <person name="Martin H S."/>
        </authorList>
    </citation>
    <scope>NUCLEOTIDE SEQUENCE</scope>
</reference>
<sequence length="96" mass="10100">MLANRVNWLLSNVGLRSEVPFGGEIVGFSGGRALALIVRAIKQQLGWKLGRMIVGLDGFDAGQEAANEDGGCLFSHASSASGPDRAKCEVHPFVCA</sequence>
<keyword evidence="2" id="KW-1185">Reference proteome</keyword>
<name>A0ABN8ICW8_9NEOP</name>
<gene>
    <name evidence="1" type="ORF">IPOD504_LOCUS7480</name>
</gene>
<feature type="non-terminal residue" evidence="1">
    <location>
        <position position="1"/>
    </location>
</feature>